<accession>A0A239E5W6</accession>
<dbReference type="AlphaFoldDB" id="A0A239E5W6"/>
<reference evidence="1 2" key="1">
    <citation type="submission" date="2017-06" db="EMBL/GenBank/DDBJ databases">
        <authorList>
            <person name="Kim H.J."/>
            <person name="Triplett B.A."/>
        </authorList>
    </citation>
    <scope>NUCLEOTIDE SEQUENCE [LARGE SCALE GENOMIC DNA]</scope>
    <source>
        <strain evidence="1 2">DSM 18704</strain>
    </source>
</reference>
<dbReference type="OrthoDB" id="9802910at2"/>
<protein>
    <submittedName>
        <fullName evidence="1">Uncharacterized conserved protein</fullName>
    </submittedName>
</protein>
<dbReference type="InterPro" id="IPR018699">
    <property type="entry name" value="DUF2203"/>
</dbReference>
<organism evidence="1 2">
    <name type="scientific">Granulicella rosea</name>
    <dbReference type="NCBI Taxonomy" id="474952"/>
    <lineage>
        <taxon>Bacteria</taxon>
        <taxon>Pseudomonadati</taxon>
        <taxon>Acidobacteriota</taxon>
        <taxon>Terriglobia</taxon>
        <taxon>Terriglobales</taxon>
        <taxon>Acidobacteriaceae</taxon>
        <taxon>Granulicella</taxon>
    </lineage>
</organism>
<dbReference type="EMBL" id="FZOU01000001">
    <property type="protein sequence ID" value="SNS39322.1"/>
    <property type="molecule type" value="Genomic_DNA"/>
</dbReference>
<name>A0A239E5W6_9BACT</name>
<dbReference type="PIRSF" id="PIRSF016498">
    <property type="entry name" value="UCP016498"/>
    <property type="match status" value="1"/>
</dbReference>
<dbReference type="Proteomes" id="UP000198356">
    <property type="component" value="Unassembled WGS sequence"/>
</dbReference>
<evidence type="ECO:0000313" key="1">
    <source>
        <dbReference type="EMBL" id="SNS39322.1"/>
    </source>
</evidence>
<keyword evidence="2" id="KW-1185">Reference proteome</keyword>
<gene>
    <name evidence="1" type="ORF">SAMN05421770_101783</name>
</gene>
<dbReference type="Pfam" id="PF09969">
    <property type="entry name" value="DUF2203"/>
    <property type="match status" value="1"/>
</dbReference>
<sequence>MSKTFTLSEAQTLVPVLDALVRRAREAALRGSVLDEEMQRLNQRIFLSGGLHVDVPAAARRRAEHDKAAQQTKSTIEEIAEIGAEITDLEAGTLELPCATEGRVVQLCWRLGETEILHWREIDDEMDVRRNLTRGFGRGQRLQ</sequence>
<proteinExistence type="predicted"/>
<dbReference type="RefSeq" id="WP_089407050.1">
    <property type="nucleotide sequence ID" value="NZ_FZOU01000001.1"/>
</dbReference>
<evidence type="ECO:0000313" key="2">
    <source>
        <dbReference type="Proteomes" id="UP000198356"/>
    </source>
</evidence>